<organism evidence="1">
    <name type="scientific">Salmonella enterica subsp. enterica serovar Saintpaul</name>
    <dbReference type="NCBI Taxonomy" id="90105"/>
    <lineage>
        <taxon>Bacteria</taxon>
        <taxon>Pseudomonadati</taxon>
        <taxon>Pseudomonadota</taxon>
        <taxon>Gammaproteobacteria</taxon>
        <taxon>Enterobacterales</taxon>
        <taxon>Enterobacteriaceae</taxon>
        <taxon>Salmonella</taxon>
    </lineage>
</organism>
<comment type="caution">
    <text evidence="1">The sequence shown here is derived from an EMBL/GenBank/DDBJ whole genome shotgun (WGS) entry which is preliminary data.</text>
</comment>
<evidence type="ECO:0008006" key="2">
    <source>
        <dbReference type="Google" id="ProtNLM"/>
    </source>
</evidence>
<proteinExistence type="predicted"/>
<evidence type="ECO:0000313" key="1">
    <source>
        <dbReference type="EMBL" id="OHG62276.1"/>
    </source>
</evidence>
<name>A0A1S0Z9X6_SALET</name>
<reference evidence="1" key="1">
    <citation type="submission" date="2016-09" db="EMBL/GenBank/DDBJ databases">
        <title>Whole genome sequencing of Salmonella enterica.</title>
        <authorList>
            <person name="Bell R."/>
        </authorList>
    </citation>
    <scope>NUCLEOTIDE SEQUENCE [LARGE SCALE GENOMIC DNA]</scope>
    <source>
        <strain evidence="1">CFSAN044978</strain>
    </source>
</reference>
<dbReference type="AlphaFoldDB" id="A0A1S0Z9X6"/>
<sequence length="283" mass="33011">MLVEREFKCLFYKAVSKTNAVSKINAFFAGLNPAVSLVTESIGNLSYYLRNDIRKTDTHIVFTIAKVNLEQDIQIDDIQTQNRDIVEKEDTEGIANDAQFLYDFKNSILLQKRGKSQTTIEELRRFIALKVGIDYKEFEFVIIKDKYATENLDKMRHIHDVVFSIAIPDNLSLFSDQVKDINSGVEFAKEMSAKSMEMRIKGTDLNKNRLRRAIDEFCSYKDNQNVKIRTMSVYGDSEIIDLVNHKLNYYEKYYIEDIDNDIIYDKLEKAYKEKEGYLVAFKD</sequence>
<accession>A0A1S0Z9X6</accession>
<protein>
    <recommendedName>
        <fullName evidence="2">Phage protein</fullName>
    </recommendedName>
</protein>
<gene>
    <name evidence="1" type="ORF">A7T00_23325</name>
</gene>
<dbReference type="EMBL" id="MLZC01000014">
    <property type="protein sequence ID" value="OHG62276.1"/>
    <property type="molecule type" value="Genomic_DNA"/>
</dbReference>